<keyword evidence="9" id="KW-1185">Reference proteome</keyword>
<dbReference type="AlphaFoldDB" id="A0AAV9Y0K6"/>
<dbReference type="SUPFAM" id="SSF54928">
    <property type="entry name" value="RNA-binding domain, RBD"/>
    <property type="match status" value="1"/>
</dbReference>
<dbReference type="HAMAP" id="MF_03006">
    <property type="entry name" value="eIF3g"/>
    <property type="match status" value="1"/>
</dbReference>
<evidence type="ECO:0000256" key="6">
    <source>
        <dbReference type="PROSITE-ProRule" id="PRU00176"/>
    </source>
</evidence>
<dbReference type="InterPro" id="IPR000504">
    <property type="entry name" value="RRM_dom"/>
</dbReference>
<evidence type="ECO:0000256" key="2">
    <source>
        <dbReference type="ARBA" id="ARBA00022540"/>
    </source>
</evidence>
<dbReference type="InterPro" id="IPR012677">
    <property type="entry name" value="Nucleotide-bd_a/b_plait_sf"/>
</dbReference>
<evidence type="ECO:0000256" key="5">
    <source>
        <dbReference type="HAMAP-Rule" id="MF_03006"/>
    </source>
</evidence>
<dbReference type="GO" id="GO:0003743">
    <property type="term" value="F:translation initiation factor activity"/>
    <property type="evidence" value="ECO:0007669"/>
    <property type="project" value="UniProtKB-UniRule"/>
</dbReference>
<dbReference type="InterPro" id="IPR035979">
    <property type="entry name" value="RBD_domain_sf"/>
</dbReference>
<dbReference type="GO" id="GO:0005852">
    <property type="term" value="C:eukaryotic translation initiation factor 3 complex"/>
    <property type="evidence" value="ECO:0007669"/>
    <property type="project" value="UniProtKB-UniRule"/>
</dbReference>
<dbReference type="InterPro" id="IPR017334">
    <property type="entry name" value="eIF3_g"/>
</dbReference>
<gene>
    <name evidence="8" type="ORF">RS030_6804</name>
</gene>
<keyword evidence="3 6" id="KW-0694">RNA-binding</keyword>
<dbReference type="EMBL" id="JAWDEY010000034">
    <property type="protein sequence ID" value="KAK6588226.1"/>
    <property type="molecule type" value="Genomic_DNA"/>
</dbReference>
<dbReference type="Gene3D" id="3.30.70.330">
    <property type="match status" value="1"/>
</dbReference>
<name>A0AAV9Y0K6_9CRYT</name>
<keyword evidence="4 5" id="KW-0648">Protein biosynthesis</keyword>
<keyword evidence="2 5" id="KW-0396">Initiation factor</keyword>
<reference evidence="8 9" key="1">
    <citation type="submission" date="2023-10" db="EMBL/GenBank/DDBJ databases">
        <title>Comparative genomics analysis reveals potential genetic determinants of host preference in Cryptosporidium xiaoi.</title>
        <authorList>
            <person name="Xiao L."/>
            <person name="Li J."/>
        </authorList>
    </citation>
    <scope>NUCLEOTIDE SEQUENCE [LARGE SCALE GENOMIC DNA]</scope>
    <source>
        <strain evidence="8 9">52996</strain>
    </source>
</reference>
<dbReference type="Pfam" id="PF12353">
    <property type="entry name" value="eIF3g"/>
    <property type="match status" value="1"/>
</dbReference>
<dbReference type="Proteomes" id="UP001311799">
    <property type="component" value="Unassembled WGS sequence"/>
</dbReference>
<dbReference type="InterPro" id="IPR024675">
    <property type="entry name" value="eIF3g_N"/>
</dbReference>
<dbReference type="GO" id="GO:0001732">
    <property type="term" value="P:formation of cytoplasmic translation initiation complex"/>
    <property type="evidence" value="ECO:0007669"/>
    <property type="project" value="UniProtKB-UniRule"/>
</dbReference>
<dbReference type="PIRSF" id="PIRSF037949">
    <property type="entry name" value="Transl_init_eIF-3_RNA-bind"/>
    <property type="match status" value="1"/>
</dbReference>
<sequence>MDTSYNHSRSAWADEDLDDFEPSFDEPLKGFESKPDKDGIKYVISYIKDSKGSTVKITKKVREIRNIVKINKNILNRRISMEKNLGDRFHSDTDVPKLGDEISIDIPKNADSMNFQDKDEDDDDDYYFMDLPSSMNNSSKLSIFKRIGNNYPFVIGDEQQMEKISYGQSDIASTQSNVNNANIISGMNADITQKIAGIGSIGFNSLSKNTIDGKDNLISGSSASNTLGTNSIGGVGSTGRYQPPFMRTTSSGGLYERIPSLQSSHRDDCTVRVANLSEDATEEDLQELFKTAGRVVKVFLAKNKNNSKNTKGFAFITYSRREEAQNAIKKLNRHGYDNLLLNVEWAKTKER</sequence>
<dbReference type="CDD" id="cd12408">
    <property type="entry name" value="RRM_eIF3G_like"/>
    <property type="match status" value="1"/>
</dbReference>
<evidence type="ECO:0000259" key="7">
    <source>
        <dbReference type="PROSITE" id="PS50102"/>
    </source>
</evidence>
<organism evidence="8 9">
    <name type="scientific">Cryptosporidium xiaoi</name>
    <dbReference type="NCBI Taxonomy" id="659607"/>
    <lineage>
        <taxon>Eukaryota</taxon>
        <taxon>Sar</taxon>
        <taxon>Alveolata</taxon>
        <taxon>Apicomplexa</taxon>
        <taxon>Conoidasida</taxon>
        <taxon>Coccidia</taxon>
        <taxon>Eucoccidiorida</taxon>
        <taxon>Eimeriorina</taxon>
        <taxon>Cryptosporidiidae</taxon>
        <taxon>Cryptosporidium</taxon>
    </lineage>
</organism>
<accession>A0AAV9Y0K6</accession>
<dbReference type="SMART" id="SM00360">
    <property type="entry name" value="RRM"/>
    <property type="match status" value="1"/>
</dbReference>
<proteinExistence type="inferred from homology"/>
<comment type="function">
    <text evidence="5">RNA-binding component of the eukaryotic translation initiation factor 3 (eIF-3) complex, which is involved in protein synthesis of a specialized repertoire of mRNAs and, together with other initiation factors, stimulates binding of mRNA and methionyl-tRNAi to the 40S ribosome. The eIF-3 complex specifically targets and initiates translation of a subset of mRNAs involved in cell proliferation. This subunit can bind 18S rRNA.</text>
</comment>
<comment type="similarity">
    <text evidence="5">Belongs to the eIF-3 subunit G family.</text>
</comment>
<evidence type="ECO:0000313" key="8">
    <source>
        <dbReference type="EMBL" id="KAK6588226.1"/>
    </source>
</evidence>
<dbReference type="GO" id="GO:0016282">
    <property type="term" value="C:eukaryotic 43S preinitiation complex"/>
    <property type="evidence" value="ECO:0007669"/>
    <property type="project" value="UniProtKB-UniRule"/>
</dbReference>
<protein>
    <recommendedName>
        <fullName evidence="5">Eukaryotic translation initiation factor 3 subunit G</fullName>
        <shortName evidence="5">eIF3g</shortName>
    </recommendedName>
    <alternativeName>
        <fullName evidence="5">Eukaryotic translation initiation factor 3 RNA-binding subunit</fullName>
        <shortName evidence="5">eIF-3 RNA-binding subunit</shortName>
    </alternativeName>
    <alternativeName>
        <fullName evidence="5">Eukaryotic translation initiation factor 3 subunit 4</fullName>
    </alternativeName>
</protein>
<dbReference type="PANTHER" id="PTHR10352">
    <property type="entry name" value="EUKARYOTIC TRANSLATION INITIATION FACTOR 3 SUBUNIT G"/>
    <property type="match status" value="1"/>
</dbReference>
<dbReference type="GO" id="GO:0033290">
    <property type="term" value="C:eukaryotic 48S preinitiation complex"/>
    <property type="evidence" value="ECO:0007669"/>
    <property type="project" value="UniProtKB-UniRule"/>
</dbReference>
<dbReference type="InterPro" id="IPR034240">
    <property type="entry name" value="eIF3G_RRM"/>
</dbReference>
<comment type="subcellular location">
    <subcellularLocation>
        <location evidence="5">Cytoplasm</location>
    </subcellularLocation>
</comment>
<dbReference type="Pfam" id="PF00076">
    <property type="entry name" value="RRM_1"/>
    <property type="match status" value="1"/>
</dbReference>
<evidence type="ECO:0000256" key="4">
    <source>
        <dbReference type="ARBA" id="ARBA00022917"/>
    </source>
</evidence>
<feature type="domain" description="RRM" evidence="7">
    <location>
        <begin position="269"/>
        <end position="348"/>
    </location>
</feature>
<dbReference type="GO" id="GO:0003723">
    <property type="term" value="F:RNA binding"/>
    <property type="evidence" value="ECO:0007669"/>
    <property type="project" value="UniProtKB-UniRule"/>
</dbReference>
<comment type="caution">
    <text evidence="8">The sequence shown here is derived from an EMBL/GenBank/DDBJ whole genome shotgun (WGS) entry which is preliminary data.</text>
</comment>
<comment type="subunit">
    <text evidence="5">Component of the eukaryotic translation initiation factor 3 (eIF-3) complex.</text>
</comment>
<evidence type="ECO:0000313" key="9">
    <source>
        <dbReference type="Proteomes" id="UP001311799"/>
    </source>
</evidence>
<evidence type="ECO:0000256" key="1">
    <source>
        <dbReference type="ARBA" id="ARBA00022490"/>
    </source>
</evidence>
<dbReference type="PROSITE" id="PS50102">
    <property type="entry name" value="RRM"/>
    <property type="match status" value="1"/>
</dbReference>
<evidence type="ECO:0000256" key="3">
    <source>
        <dbReference type="ARBA" id="ARBA00022884"/>
    </source>
</evidence>
<keyword evidence="1 5" id="KW-0963">Cytoplasm</keyword>